<proteinExistence type="predicted"/>
<evidence type="ECO:0000259" key="8">
    <source>
        <dbReference type="PROSITE" id="PS51007"/>
    </source>
</evidence>
<evidence type="ECO:0000313" key="9">
    <source>
        <dbReference type="EMBL" id="PNC58026.1"/>
    </source>
</evidence>
<dbReference type="PANTHER" id="PTHR30600">
    <property type="entry name" value="CYTOCHROME C PEROXIDASE-RELATED"/>
    <property type="match status" value="1"/>
</dbReference>
<evidence type="ECO:0000256" key="6">
    <source>
        <dbReference type="PROSITE-ProRule" id="PRU00433"/>
    </source>
</evidence>
<evidence type="ECO:0000256" key="5">
    <source>
        <dbReference type="ARBA" id="ARBA00023004"/>
    </source>
</evidence>
<dbReference type="GO" id="GO:0020037">
    <property type="term" value="F:heme binding"/>
    <property type="evidence" value="ECO:0007669"/>
    <property type="project" value="InterPro"/>
</dbReference>
<dbReference type="GO" id="GO:0004130">
    <property type="term" value="F:cytochrome-c peroxidase activity"/>
    <property type="evidence" value="ECO:0007669"/>
    <property type="project" value="TreeGrafter"/>
</dbReference>
<dbReference type="Gene3D" id="2.130.10.10">
    <property type="entry name" value="YVTN repeat-like/Quinoprotein amine dehydrogenase"/>
    <property type="match status" value="1"/>
</dbReference>
<dbReference type="PANTHER" id="PTHR30600:SF10">
    <property type="entry name" value="BLL6722 PROTEIN"/>
    <property type="match status" value="1"/>
</dbReference>
<dbReference type="RefSeq" id="WP_102735297.1">
    <property type="nucleotide sequence ID" value="NZ_PJKN01000001.1"/>
</dbReference>
<accession>A0AAP8NNH6</accession>
<evidence type="ECO:0000256" key="1">
    <source>
        <dbReference type="ARBA" id="ARBA00022617"/>
    </source>
</evidence>
<dbReference type="SUPFAM" id="SSF46626">
    <property type="entry name" value="Cytochrome c"/>
    <property type="match status" value="2"/>
</dbReference>
<organism evidence="9 10">
    <name type="scientific">Akkermansia muciniphila</name>
    <dbReference type="NCBI Taxonomy" id="239935"/>
    <lineage>
        <taxon>Bacteria</taxon>
        <taxon>Pseudomonadati</taxon>
        <taxon>Verrucomicrobiota</taxon>
        <taxon>Verrucomicrobiia</taxon>
        <taxon>Verrucomicrobiales</taxon>
        <taxon>Akkermansiaceae</taxon>
        <taxon>Akkermansia</taxon>
    </lineage>
</organism>
<dbReference type="SUPFAM" id="SSF50974">
    <property type="entry name" value="Nitrous oxide reductase, N-terminal domain"/>
    <property type="match status" value="1"/>
</dbReference>
<keyword evidence="3 7" id="KW-0732">Signal</keyword>
<evidence type="ECO:0000256" key="4">
    <source>
        <dbReference type="ARBA" id="ARBA00023002"/>
    </source>
</evidence>
<dbReference type="InterPro" id="IPR011045">
    <property type="entry name" value="N2O_reductase_N"/>
</dbReference>
<feature type="domain" description="Cytochrome c" evidence="8">
    <location>
        <begin position="520"/>
        <end position="620"/>
    </location>
</feature>
<dbReference type="GO" id="GO:0046872">
    <property type="term" value="F:metal ion binding"/>
    <property type="evidence" value="ECO:0007669"/>
    <property type="project" value="UniProtKB-KW"/>
</dbReference>
<dbReference type="InterPro" id="IPR051395">
    <property type="entry name" value="Cytochrome_c_Peroxidase/MauG"/>
</dbReference>
<dbReference type="Gene3D" id="1.10.760.10">
    <property type="entry name" value="Cytochrome c-like domain"/>
    <property type="match status" value="2"/>
</dbReference>
<name>A0AAP8NNH6_9BACT</name>
<reference evidence="9 10" key="1">
    <citation type="journal article" date="2017" name="BMC Genomics">
        <title>Genome sequencing of 39 Akkermansia muciniphila isolates reveals its population structure, genomic and functional diverisity, and global distribution in mammalian gut microbiotas.</title>
        <authorList>
            <person name="Guo X."/>
            <person name="Li S."/>
            <person name="Zhang J."/>
            <person name="Wu F."/>
            <person name="Li X."/>
            <person name="Wu D."/>
            <person name="Zhang M."/>
            <person name="Ou Z."/>
            <person name="Jie Z."/>
            <person name="Yan Q."/>
            <person name="Li P."/>
            <person name="Yi J."/>
            <person name="Peng Y."/>
        </authorList>
    </citation>
    <scope>NUCLEOTIDE SEQUENCE [LARGE SCALE GENOMIC DNA]</scope>
    <source>
        <strain evidence="9 10">GP43</strain>
    </source>
</reference>
<evidence type="ECO:0000313" key="10">
    <source>
        <dbReference type="Proteomes" id="UP000235914"/>
    </source>
</evidence>
<keyword evidence="1 6" id="KW-0349">Heme</keyword>
<feature type="chain" id="PRO_5042936791" evidence="7">
    <location>
        <begin position="25"/>
        <end position="620"/>
    </location>
</feature>
<dbReference type="InterPro" id="IPR036909">
    <property type="entry name" value="Cyt_c-like_dom_sf"/>
</dbReference>
<evidence type="ECO:0000256" key="2">
    <source>
        <dbReference type="ARBA" id="ARBA00022723"/>
    </source>
</evidence>
<feature type="signal peptide" evidence="7">
    <location>
        <begin position="1"/>
        <end position="24"/>
    </location>
</feature>
<evidence type="ECO:0000256" key="3">
    <source>
        <dbReference type="ARBA" id="ARBA00022729"/>
    </source>
</evidence>
<dbReference type="InterPro" id="IPR009056">
    <property type="entry name" value="Cyt_c-like_dom"/>
</dbReference>
<dbReference type="PROSITE" id="PS51257">
    <property type="entry name" value="PROKAR_LIPOPROTEIN"/>
    <property type="match status" value="1"/>
</dbReference>
<dbReference type="Proteomes" id="UP000235914">
    <property type="component" value="Unassembled WGS sequence"/>
</dbReference>
<keyword evidence="2 6" id="KW-0479">Metal-binding</keyword>
<sequence>MKVTKMFRSSAAALGCLLALISCRQGPDIASGPLAPVDVKVVDHLVAVLGHESCVLELVDPASGEKVKSIRLAQPPNGMAVDGATAYVAEGGPRGAVEVVDLKSGALKRSFLAGHTPMSPVVRGGKLYVACRFDSRVLEMDAAAGTVLNSWNVPREPVALAVSPDGRKIWAAGHLPAGAADGDFTAAALTLVEDGKAVHFPLSNGTQGVRGMAISPDGRYLAVAHVLSRYQVPTTQLDRGWMNTNAVTVIDTDEPDKPHPVLLDDPDAGAANPWGVSFSEDGGKLFVTHAGTHELSVIDFPALLERMKREDRSNEPVSERLGFLHGLRTRIALPLNGPRSVASDGKNVYVAGYFSDSLAEISLKDACKSRAIPLNVPFRPSREKLGERYFNDASHCFQGWQSCATCHPDGRVDGLNWDLLNDGMGNPKNTRTMFLSHRTSPVMTLGVRASAEVAVTAGFVHIQFLEPSGELAECVNAYLKNMKEVPSPFLVAHTPSKQQTGGEGCAQCHAPGVERGALSESARRGREVFKTAGCVRCHPHPYFTNKELVATGTATGLDEGKSVLVPSLVEVWRTAPYLHDGRAKTIREAITTCNPGDIRGKTSSLNNRELEDLINYVQSL</sequence>
<protein>
    <submittedName>
        <fullName evidence="9">Cell surface protein</fullName>
    </submittedName>
</protein>
<evidence type="ECO:0000256" key="7">
    <source>
        <dbReference type="SAM" id="SignalP"/>
    </source>
</evidence>
<dbReference type="GO" id="GO:0009055">
    <property type="term" value="F:electron transfer activity"/>
    <property type="evidence" value="ECO:0007669"/>
    <property type="project" value="InterPro"/>
</dbReference>
<keyword evidence="5 6" id="KW-0408">Iron</keyword>
<keyword evidence="4" id="KW-0560">Oxidoreductase</keyword>
<dbReference type="PROSITE" id="PS51007">
    <property type="entry name" value="CYTC"/>
    <property type="match status" value="1"/>
</dbReference>
<dbReference type="AlphaFoldDB" id="A0AAP8NNH6"/>
<comment type="caution">
    <text evidence="9">The sequence shown here is derived from an EMBL/GenBank/DDBJ whole genome shotgun (WGS) entry which is preliminary data.</text>
</comment>
<dbReference type="InterPro" id="IPR015943">
    <property type="entry name" value="WD40/YVTN_repeat-like_dom_sf"/>
</dbReference>
<gene>
    <name evidence="9" type="ORF">CXU09_02945</name>
</gene>
<dbReference type="EMBL" id="PJKN01000001">
    <property type="protein sequence ID" value="PNC58026.1"/>
    <property type="molecule type" value="Genomic_DNA"/>
</dbReference>